<name>A0AAD1S7S2_PELCU</name>
<keyword evidence="2" id="KW-1185">Reference proteome</keyword>
<organism evidence="1 2">
    <name type="scientific">Pelobates cultripes</name>
    <name type="common">Western spadefoot toad</name>
    <dbReference type="NCBI Taxonomy" id="61616"/>
    <lineage>
        <taxon>Eukaryota</taxon>
        <taxon>Metazoa</taxon>
        <taxon>Chordata</taxon>
        <taxon>Craniata</taxon>
        <taxon>Vertebrata</taxon>
        <taxon>Euteleostomi</taxon>
        <taxon>Amphibia</taxon>
        <taxon>Batrachia</taxon>
        <taxon>Anura</taxon>
        <taxon>Pelobatoidea</taxon>
        <taxon>Pelobatidae</taxon>
        <taxon>Pelobates</taxon>
    </lineage>
</organism>
<accession>A0AAD1S7S2</accession>
<gene>
    <name evidence="1" type="ORF">PECUL_23A033946</name>
</gene>
<dbReference type="EMBL" id="OW240916">
    <property type="protein sequence ID" value="CAH2294371.1"/>
    <property type="molecule type" value="Genomic_DNA"/>
</dbReference>
<sequence>MDSPPRLISWTAVLLPSCSFSKRPVMQPFSGALASRTHPCLPLSQPHCRHVPLLPAPLGHSPMMCYPAPTFFHRYAPDILASVPPEEKLGCASSLPLRRHLGPYFPARFVTSSNRTEFTVFQ</sequence>
<evidence type="ECO:0000313" key="2">
    <source>
        <dbReference type="Proteomes" id="UP001295444"/>
    </source>
</evidence>
<protein>
    <submittedName>
        <fullName evidence="1">Uncharacterized protein</fullName>
    </submittedName>
</protein>
<reference evidence="1" key="1">
    <citation type="submission" date="2022-03" db="EMBL/GenBank/DDBJ databases">
        <authorList>
            <person name="Alioto T."/>
            <person name="Alioto T."/>
            <person name="Gomez Garrido J."/>
        </authorList>
    </citation>
    <scope>NUCLEOTIDE SEQUENCE</scope>
</reference>
<dbReference type="AlphaFoldDB" id="A0AAD1S7S2"/>
<proteinExistence type="predicted"/>
<evidence type="ECO:0000313" key="1">
    <source>
        <dbReference type="EMBL" id="CAH2294371.1"/>
    </source>
</evidence>
<dbReference type="Proteomes" id="UP001295444">
    <property type="component" value="Chromosome 05"/>
</dbReference>